<organism evidence="15 16">
    <name type="scientific">Muntiacus reevesi</name>
    <name type="common">Reeves' muntjac</name>
    <name type="synonym">Cervus reevesi</name>
    <dbReference type="NCBI Taxonomy" id="9886"/>
    <lineage>
        <taxon>Eukaryota</taxon>
        <taxon>Metazoa</taxon>
        <taxon>Chordata</taxon>
        <taxon>Craniata</taxon>
        <taxon>Vertebrata</taxon>
        <taxon>Euteleostomi</taxon>
        <taxon>Mammalia</taxon>
        <taxon>Eutheria</taxon>
        <taxon>Laurasiatheria</taxon>
        <taxon>Artiodactyla</taxon>
        <taxon>Ruminantia</taxon>
        <taxon>Pecora</taxon>
        <taxon>Cervidae</taxon>
        <taxon>Muntiacinae</taxon>
        <taxon>Muntiacus</taxon>
    </lineage>
</organism>
<comment type="similarity">
    <text evidence="2">Belongs to the Tom22 family.</text>
</comment>
<dbReference type="CDD" id="cd22884">
    <property type="entry name" value="TOM22"/>
    <property type="match status" value="1"/>
</dbReference>
<keyword evidence="11" id="KW-0472">Membrane</keyword>
<accession>A0A5N3VY11</accession>
<dbReference type="EMBL" id="VCEB01000289">
    <property type="protein sequence ID" value="KAB0353862.1"/>
    <property type="molecule type" value="Genomic_DNA"/>
</dbReference>
<evidence type="ECO:0000256" key="6">
    <source>
        <dbReference type="ARBA" id="ARBA00022787"/>
    </source>
</evidence>
<reference evidence="15 16" key="1">
    <citation type="submission" date="2019-06" db="EMBL/GenBank/DDBJ databases">
        <title>Discovery of a novel chromosome fission-fusion reversal in muntjac.</title>
        <authorList>
            <person name="Mudd A.B."/>
            <person name="Bredeson J.V."/>
            <person name="Baum R."/>
            <person name="Hockemeyer D."/>
            <person name="Rokhsar D.S."/>
        </authorList>
    </citation>
    <scope>NUCLEOTIDE SEQUENCE [LARGE SCALE GENOMIC DNA]</scope>
    <source>
        <strain evidence="15">UCam_UCB_Mr</strain>
        <tissue evidence="15">Fibroblast cell line</tissue>
    </source>
</reference>
<dbReference type="InterPro" id="IPR005683">
    <property type="entry name" value="Tom22"/>
</dbReference>
<evidence type="ECO:0000256" key="13">
    <source>
        <dbReference type="ARBA" id="ARBA00031266"/>
    </source>
</evidence>
<dbReference type="PANTHER" id="PTHR12504">
    <property type="entry name" value="MITOCHONDRIAL IMPORT RECEPTOR SUBUNIT TOM22"/>
    <property type="match status" value="1"/>
</dbReference>
<evidence type="ECO:0000256" key="7">
    <source>
        <dbReference type="ARBA" id="ARBA00022927"/>
    </source>
</evidence>
<dbReference type="PANTHER" id="PTHR12504:SF0">
    <property type="entry name" value="MITOCHONDRIAL IMPORT RECEPTOR SUBUNIT TOM22 HOMOLOG"/>
    <property type="match status" value="1"/>
</dbReference>
<dbReference type="AlphaFoldDB" id="A0A5N3VY11"/>
<keyword evidence="4" id="KW-0813">Transport</keyword>
<comment type="function">
    <text evidence="14">Central receptor component of the translocase of the outer membrane of mitochondria (TOM complex) responsible for the recognition and translocation of cytosolically synthesized mitochondrial preproteins. Together with the peripheral receptor TOM20 functions as the transit peptide receptor and facilitates the movement of preproteins into the translocation pore. Required for the translocation across the mitochondrial outer membrane of cytochrome P450 monooxygenases.</text>
</comment>
<dbReference type="GO" id="GO:0006886">
    <property type="term" value="P:intracellular protein transport"/>
    <property type="evidence" value="ECO:0007669"/>
    <property type="project" value="InterPro"/>
</dbReference>
<keyword evidence="12" id="KW-0675">Receptor</keyword>
<evidence type="ECO:0000256" key="3">
    <source>
        <dbReference type="ARBA" id="ARBA00016229"/>
    </source>
</evidence>
<evidence type="ECO:0000256" key="12">
    <source>
        <dbReference type="ARBA" id="ARBA00023170"/>
    </source>
</evidence>
<evidence type="ECO:0000256" key="5">
    <source>
        <dbReference type="ARBA" id="ARBA00022692"/>
    </source>
</evidence>
<evidence type="ECO:0000256" key="4">
    <source>
        <dbReference type="ARBA" id="ARBA00022448"/>
    </source>
</evidence>
<keyword evidence="5" id="KW-0812">Transmembrane</keyword>
<keyword evidence="8" id="KW-1133">Transmembrane helix</keyword>
<comment type="subcellular location">
    <subcellularLocation>
        <location evidence="1">Mitochondrion outer membrane</location>
        <topology evidence="1">Single-pass membrane protein</topology>
    </subcellularLocation>
</comment>
<dbReference type="Proteomes" id="UP000326062">
    <property type="component" value="Unassembled WGS sequence"/>
</dbReference>
<evidence type="ECO:0000256" key="2">
    <source>
        <dbReference type="ARBA" id="ARBA00009874"/>
    </source>
</evidence>
<gene>
    <name evidence="15" type="ORF">FD755_023445</name>
</gene>
<evidence type="ECO:0000313" key="15">
    <source>
        <dbReference type="EMBL" id="KAB0353862.1"/>
    </source>
</evidence>
<keyword evidence="16" id="KW-1185">Reference proteome</keyword>
<evidence type="ECO:0000256" key="1">
    <source>
        <dbReference type="ARBA" id="ARBA00004572"/>
    </source>
</evidence>
<comment type="caution">
    <text evidence="15">The sequence shown here is derived from an EMBL/GenBank/DDBJ whole genome shotgun (WGS) entry which is preliminary data.</text>
</comment>
<keyword evidence="7" id="KW-0653">Protein transport</keyword>
<sequence length="103" mass="11149">MAAAAAGPGVPLSPDELLLKGDLGETLSERLWGLTEMFPERVRSTAGAIFDLSLFVAQKMYRFSRAALGLSGGMPGLYLHLPEKSRLLLLYLTCLGGRNLKIQ</sequence>
<dbReference type="GO" id="GO:0005741">
    <property type="term" value="C:mitochondrial outer membrane"/>
    <property type="evidence" value="ECO:0007669"/>
    <property type="project" value="UniProtKB-SubCell"/>
</dbReference>
<evidence type="ECO:0000256" key="14">
    <source>
        <dbReference type="ARBA" id="ARBA00046217"/>
    </source>
</evidence>
<evidence type="ECO:0000256" key="8">
    <source>
        <dbReference type="ARBA" id="ARBA00022989"/>
    </source>
</evidence>
<proteinExistence type="inferred from homology"/>
<evidence type="ECO:0000256" key="10">
    <source>
        <dbReference type="ARBA" id="ARBA00023128"/>
    </source>
</evidence>
<evidence type="ECO:0000313" key="16">
    <source>
        <dbReference type="Proteomes" id="UP000326062"/>
    </source>
</evidence>
<evidence type="ECO:0000256" key="11">
    <source>
        <dbReference type="ARBA" id="ARBA00023136"/>
    </source>
</evidence>
<evidence type="ECO:0000256" key="9">
    <source>
        <dbReference type="ARBA" id="ARBA00023010"/>
    </source>
</evidence>
<name>A0A5N3VY11_MUNRE</name>
<keyword evidence="9" id="KW-0811">Translocation</keyword>
<protein>
    <recommendedName>
        <fullName evidence="3">Mitochondrial import receptor subunit TOM22 homolog</fullName>
    </recommendedName>
    <alternativeName>
        <fullName evidence="13">Translocase of outer membrane 22 kDa subunit homolog</fullName>
    </alternativeName>
</protein>
<keyword evidence="10" id="KW-0496">Mitochondrion</keyword>
<keyword evidence="6" id="KW-1000">Mitochondrion outer membrane</keyword>